<feature type="domain" description="Gcp-like" evidence="9">
    <location>
        <begin position="25"/>
        <end position="290"/>
    </location>
</feature>
<name>A0A1L2JT75_9CREN</name>
<dbReference type="EMBL" id="KX764964">
    <property type="protein sequence ID" value="AOZ56051.1"/>
    <property type="molecule type" value="Genomic_DNA"/>
</dbReference>
<proteinExistence type="inferred from homology"/>
<evidence type="ECO:0000256" key="3">
    <source>
        <dbReference type="ARBA" id="ARBA00022694"/>
    </source>
</evidence>
<feature type="binding site" evidence="8">
    <location>
        <position position="174"/>
    </location>
    <ligand>
        <name>substrate</name>
    </ligand>
</feature>
<comment type="caution">
    <text evidence="8">Lacks conserved residue(s) required for the propagation of feature annotation.</text>
</comment>
<keyword evidence="4 8" id="KW-0479">Metal-binding</keyword>
<evidence type="ECO:0000256" key="4">
    <source>
        <dbReference type="ARBA" id="ARBA00022723"/>
    </source>
</evidence>
<evidence type="ECO:0000256" key="8">
    <source>
        <dbReference type="HAMAP-Rule" id="MF_01446"/>
    </source>
</evidence>
<feature type="binding site" evidence="8">
    <location>
        <position position="283"/>
    </location>
    <ligand>
        <name>Fe cation</name>
        <dbReference type="ChEBI" id="CHEBI:24875"/>
    </ligand>
</feature>
<comment type="function">
    <text evidence="8">Required for the formation of a threonylcarbamoyl group on adenosine at position 37 (t(6)A37) in tRNAs that read codons beginning with adenine. Is probably involved in the transfer of the threonylcarbamoyl moiety of threonylcarbamoyl-AMP (TC-AMP) to the N6 group of A37.</text>
</comment>
<feature type="binding site" evidence="8">
    <location>
        <position position="129"/>
    </location>
    <ligand>
        <name>Fe cation</name>
        <dbReference type="ChEBI" id="CHEBI:24875"/>
    </ligand>
</feature>
<dbReference type="InterPro" id="IPR017860">
    <property type="entry name" value="Peptidase_M22_CS"/>
</dbReference>
<dbReference type="InterPro" id="IPR043129">
    <property type="entry name" value="ATPase_NBD"/>
</dbReference>
<dbReference type="AlphaFoldDB" id="A0A1L2JT75"/>
<dbReference type="GO" id="GO:0000408">
    <property type="term" value="C:EKC/KEOPS complex"/>
    <property type="evidence" value="ECO:0007669"/>
    <property type="project" value="InterPro"/>
</dbReference>
<gene>
    <name evidence="8" type="primary">kae1</name>
</gene>
<dbReference type="Pfam" id="PF00814">
    <property type="entry name" value="TsaD"/>
    <property type="match status" value="1"/>
</dbReference>
<evidence type="ECO:0000256" key="1">
    <source>
        <dbReference type="ARBA" id="ARBA00022490"/>
    </source>
</evidence>
<evidence type="ECO:0000259" key="9">
    <source>
        <dbReference type="Pfam" id="PF00814"/>
    </source>
</evidence>
<dbReference type="SUPFAM" id="SSF53067">
    <property type="entry name" value="Actin-like ATPase domain"/>
    <property type="match status" value="1"/>
</dbReference>
<dbReference type="GO" id="GO:0006508">
    <property type="term" value="P:proteolysis"/>
    <property type="evidence" value="ECO:0007669"/>
    <property type="project" value="UniProtKB-KW"/>
</dbReference>
<keyword evidence="2 8" id="KW-0808">Transferase</keyword>
<keyword evidence="1 8" id="KW-0963">Cytoplasm</keyword>
<organism evidence="10">
    <name type="scientific">uncultured korarchaeote</name>
    <dbReference type="NCBI Taxonomy" id="161241"/>
    <lineage>
        <taxon>Archaea</taxon>
        <taxon>Thermoproteota</taxon>
        <taxon>environmental samples</taxon>
    </lineage>
</organism>
<feature type="binding site" evidence="8">
    <location>
        <position position="108"/>
    </location>
    <ligand>
        <name>Fe cation</name>
        <dbReference type="ChEBI" id="CHEBI:24875"/>
    </ligand>
</feature>
<feature type="binding site" evidence="8">
    <location>
        <position position="112"/>
    </location>
    <ligand>
        <name>Fe cation</name>
        <dbReference type="ChEBI" id="CHEBI:24875"/>
    </ligand>
</feature>
<comment type="subcellular location">
    <subcellularLocation>
        <location evidence="8">Cytoplasm</location>
    </subcellularLocation>
</comment>
<evidence type="ECO:0000256" key="2">
    <source>
        <dbReference type="ARBA" id="ARBA00022679"/>
    </source>
</evidence>
<dbReference type="GO" id="GO:0005506">
    <property type="term" value="F:iron ion binding"/>
    <property type="evidence" value="ECO:0007669"/>
    <property type="project" value="UniProtKB-UniRule"/>
</dbReference>
<dbReference type="InterPro" id="IPR000905">
    <property type="entry name" value="Gcp-like_dom"/>
</dbReference>
<evidence type="ECO:0000313" key="10">
    <source>
        <dbReference type="EMBL" id="AOZ56051.1"/>
    </source>
</evidence>
<dbReference type="GO" id="GO:0061711">
    <property type="term" value="F:tRNA N(6)-L-threonylcarbamoyladenine synthase activity"/>
    <property type="evidence" value="ECO:0007669"/>
    <property type="project" value="UniProtKB-EC"/>
</dbReference>
<dbReference type="EC" id="2.3.1.234" evidence="8"/>
<sequence>MIALGIESTAHTFGVGLVSSEGRVLSNALSAYSSPEGGLKPGEAAEHHAREALHVISRALEQAEVSLKDVGLVGFAQGPGLGQPLQVGAVTARTLAVSLGTPLVGVNHPIAHIEIGRLVTRADDPLIVYVSGGNTQIMVHEQDRFRIIGETLDIGLGNAQEKVGRLLGLPFPAGPHLDRVEGDWVDLPYTVKGMDLSFSGLVTEVERKLKEGADPSDLAWSFVEVAFSMLVEVSERALAATGRSQLLIVGGVAASPRLQEKMASMCRDRGVQFLVPPREYLRDNGAMIAWTALLAYAQFGSLRPEESVIRPRWRPDEVEWRLLSPEELDLILSSGTGRAVPGP</sequence>
<dbReference type="InterPro" id="IPR034680">
    <property type="entry name" value="Kae1_archaea_euk"/>
</dbReference>
<keyword evidence="3 8" id="KW-0819">tRNA processing</keyword>
<dbReference type="InterPro" id="IPR017861">
    <property type="entry name" value="KAE1/TsaD"/>
</dbReference>
<dbReference type="GO" id="GO:0005737">
    <property type="term" value="C:cytoplasm"/>
    <property type="evidence" value="ECO:0007669"/>
    <property type="project" value="UniProtKB-SubCell"/>
</dbReference>
<feature type="binding site" evidence="8">
    <location>
        <position position="255"/>
    </location>
    <ligand>
        <name>substrate</name>
    </ligand>
</feature>
<evidence type="ECO:0000256" key="5">
    <source>
        <dbReference type="ARBA" id="ARBA00023004"/>
    </source>
</evidence>
<comment type="similarity">
    <text evidence="8">Belongs to the KAE1 / TsaD family.</text>
</comment>
<keyword evidence="10" id="KW-0378">Hydrolase</keyword>
<dbReference type="NCBIfam" id="TIGR00329">
    <property type="entry name" value="gcp_kae1"/>
    <property type="match status" value="1"/>
</dbReference>
<dbReference type="PRINTS" id="PR00789">
    <property type="entry name" value="OSIALOPTASE"/>
</dbReference>
<keyword evidence="10" id="KW-0645">Protease</keyword>
<dbReference type="GO" id="GO:0002949">
    <property type="term" value="P:tRNA threonylcarbamoyladenosine modification"/>
    <property type="evidence" value="ECO:0007669"/>
    <property type="project" value="UniProtKB-UniRule"/>
</dbReference>
<feature type="binding site" evidence="8">
    <location>
        <position position="178"/>
    </location>
    <ligand>
        <name>substrate</name>
    </ligand>
</feature>
<reference evidence="10" key="1">
    <citation type="journal article" date="2017" name="Nature">
        <title>Metagenomic exploration of ASGARD archaea illuminates the origin of cellular complexity in eukaryotes.</title>
        <authorList>
            <person name="Zaremba-Niedzwiedzka K."/>
            <person name="Caceres E.F."/>
            <person name="Saw J.H.W."/>
            <person name="Backstrom D."/>
            <person name="Juzokaite L."/>
            <person name="Vancaester E."/>
            <person name="Seitz K.W."/>
            <person name="Anantharaman K."/>
            <person name="Starnawski P."/>
            <person name="Kjeldsen K.U."/>
            <person name="Stott M.B."/>
            <person name="Nunoura T."/>
            <person name="Banfield J.F."/>
            <person name="Schramm A."/>
            <person name="Baker B.J."/>
            <person name="Spang A."/>
            <person name="Ettema T.J.G."/>
        </authorList>
    </citation>
    <scope>NUCLEOTIDE SEQUENCE</scope>
    <source>
        <strain evidence="10">TIV_2</strain>
    </source>
</reference>
<comment type="cofactor">
    <cofactor evidence="8">
        <name>Fe(2+)</name>
        <dbReference type="ChEBI" id="CHEBI:29033"/>
    </cofactor>
    <text evidence="8">Binds 1 Fe(2+) ion per subunit.</text>
</comment>
<keyword evidence="6 8" id="KW-0012">Acyltransferase</keyword>
<comment type="catalytic activity">
    <reaction evidence="7 8">
        <text>L-threonylcarbamoyladenylate + adenosine(37) in tRNA = N(6)-L-threonylcarbamoyladenosine(37) in tRNA + AMP + H(+)</text>
        <dbReference type="Rhea" id="RHEA:37059"/>
        <dbReference type="Rhea" id="RHEA-COMP:10162"/>
        <dbReference type="Rhea" id="RHEA-COMP:10163"/>
        <dbReference type="ChEBI" id="CHEBI:15378"/>
        <dbReference type="ChEBI" id="CHEBI:73682"/>
        <dbReference type="ChEBI" id="CHEBI:74411"/>
        <dbReference type="ChEBI" id="CHEBI:74418"/>
        <dbReference type="ChEBI" id="CHEBI:456215"/>
        <dbReference type="EC" id="2.3.1.234"/>
    </reaction>
</comment>
<dbReference type="PANTHER" id="PTHR11735:SF14">
    <property type="entry name" value="TRNA N6-ADENOSINE THREONYLCARBAMOYLTRANSFERASE"/>
    <property type="match status" value="1"/>
</dbReference>
<protein>
    <recommendedName>
        <fullName evidence="8">tRNA N6-adenosine threonylcarbamoyltransferase</fullName>
        <ecNumber evidence="8">2.3.1.234</ecNumber>
    </recommendedName>
    <alternativeName>
        <fullName evidence="8">N6-L-threonylcarbamoyladenine synthase</fullName>
        <shortName evidence="8">t(6)A synthase</shortName>
    </alternativeName>
    <alternativeName>
        <fullName evidence="8">t(6)A37 threonylcarbamoyladenosine biosynthesis protein Kae1</fullName>
    </alternativeName>
    <alternativeName>
        <fullName evidence="8">tRNA threonylcarbamoyladenosine biosynthesis protein Kae1</fullName>
    </alternativeName>
</protein>
<accession>A0A1L2JT75</accession>
<dbReference type="HAMAP" id="MF_01446">
    <property type="entry name" value="Kae1"/>
    <property type="match status" value="1"/>
</dbReference>
<dbReference type="PANTHER" id="PTHR11735">
    <property type="entry name" value="TRNA N6-ADENOSINE THREONYLCARBAMOYLTRANSFERASE"/>
    <property type="match status" value="1"/>
</dbReference>
<keyword evidence="5 8" id="KW-0408">Iron</keyword>
<evidence type="ECO:0000256" key="7">
    <source>
        <dbReference type="ARBA" id="ARBA00048117"/>
    </source>
</evidence>
<dbReference type="NCBIfam" id="TIGR03722">
    <property type="entry name" value="arch_KAE1"/>
    <property type="match status" value="1"/>
</dbReference>
<dbReference type="Gene3D" id="3.30.420.40">
    <property type="match status" value="2"/>
</dbReference>
<dbReference type="GO" id="GO:0008233">
    <property type="term" value="F:peptidase activity"/>
    <property type="evidence" value="ECO:0007669"/>
    <property type="project" value="UniProtKB-KW"/>
</dbReference>
<evidence type="ECO:0000256" key="6">
    <source>
        <dbReference type="ARBA" id="ARBA00023315"/>
    </source>
</evidence>
<dbReference type="FunFam" id="3.30.420.40:FF:000037">
    <property type="entry name" value="Probable tRNA N6-adenosine threonylcarbamoyltransferase"/>
    <property type="match status" value="1"/>
</dbReference>
<feature type="binding site" evidence="8">
    <location>
        <begin position="129"/>
        <end position="133"/>
    </location>
    <ligand>
        <name>substrate</name>
    </ligand>
</feature>
<dbReference type="PROSITE" id="PS01016">
    <property type="entry name" value="GLYCOPROTEASE"/>
    <property type="match status" value="1"/>
</dbReference>